<dbReference type="GO" id="GO:0008137">
    <property type="term" value="F:NADH dehydrogenase (ubiquinone) activity"/>
    <property type="evidence" value="ECO:0007669"/>
    <property type="project" value="UniProtKB-UniRule"/>
</dbReference>
<evidence type="ECO:0000256" key="4">
    <source>
        <dbReference type="ARBA" id="ARBA00022448"/>
    </source>
</evidence>
<evidence type="ECO:0000256" key="9">
    <source>
        <dbReference type="RuleBase" id="RU003640"/>
    </source>
</evidence>
<keyword evidence="9" id="KW-0679">Respiratory chain</keyword>
<comment type="similarity">
    <text evidence="2 9">Belongs to the complex I subunit 3 family.</text>
</comment>
<evidence type="ECO:0000256" key="5">
    <source>
        <dbReference type="ARBA" id="ARBA00022692"/>
    </source>
</evidence>
<dbReference type="InterPro" id="IPR000440">
    <property type="entry name" value="NADH_UbQ/plastoQ_OxRdtase_su3"/>
</dbReference>
<dbReference type="AlphaFoldDB" id="A0A343J7G0"/>
<dbReference type="EC" id="7.1.1.2" evidence="9"/>
<comment type="subcellular location">
    <subcellularLocation>
        <location evidence="1">Membrane</location>
    </subcellularLocation>
    <subcellularLocation>
        <location evidence="9">Mitochondrion membrane</location>
        <topology evidence="9">Multi-pass membrane protein</topology>
    </subcellularLocation>
</comment>
<dbReference type="InterPro" id="IPR038430">
    <property type="entry name" value="NDAH_ubi_oxred_su3_sf"/>
</dbReference>
<protein>
    <recommendedName>
        <fullName evidence="3 9">NADH-ubiquinone oxidoreductase chain 3</fullName>
        <ecNumber evidence="9">7.1.1.2</ecNumber>
    </recommendedName>
</protein>
<comment type="catalytic activity">
    <reaction evidence="8 9">
        <text>a ubiquinone + NADH + 5 H(+)(in) = a ubiquinol + NAD(+) + 4 H(+)(out)</text>
        <dbReference type="Rhea" id="RHEA:29091"/>
        <dbReference type="Rhea" id="RHEA-COMP:9565"/>
        <dbReference type="Rhea" id="RHEA-COMP:9566"/>
        <dbReference type="ChEBI" id="CHEBI:15378"/>
        <dbReference type="ChEBI" id="CHEBI:16389"/>
        <dbReference type="ChEBI" id="CHEBI:17976"/>
        <dbReference type="ChEBI" id="CHEBI:57540"/>
        <dbReference type="ChEBI" id="CHEBI:57945"/>
        <dbReference type="EC" id="7.1.1.2"/>
    </reaction>
</comment>
<proteinExistence type="inferred from homology"/>
<feature type="transmembrane region" description="Helical" evidence="9">
    <location>
        <begin position="57"/>
        <end position="79"/>
    </location>
</feature>
<gene>
    <name evidence="10" type="primary">nad3</name>
</gene>
<keyword evidence="9" id="KW-0520">NAD</keyword>
<evidence type="ECO:0000256" key="2">
    <source>
        <dbReference type="ARBA" id="ARBA00008472"/>
    </source>
</evidence>
<comment type="function">
    <text evidence="9">Core subunit of the mitochondrial membrane respiratory chain NADH dehydrogenase (Complex I) which catalyzes electron transfer from NADH through the respiratory chain, using ubiquinone as an electron acceptor. Essential for the catalytic activity of complex I.</text>
</comment>
<organism evidence="10">
    <name type="scientific">Neanthes glandicincta</name>
    <dbReference type="NCBI Taxonomy" id="595970"/>
    <lineage>
        <taxon>Eukaryota</taxon>
        <taxon>Metazoa</taxon>
        <taxon>Spiralia</taxon>
        <taxon>Lophotrochozoa</taxon>
        <taxon>Annelida</taxon>
        <taxon>Polychaeta</taxon>
        <taxon>Errantia</taxon>
        <taxon>Phyllodocida</taxon>
        <taxon>Nereididae</taxon>
        <taxon>Neanthes</taxon>
    </lineage>
</organism>
<dbReference type="Pfam" id="PF00507">
    <property type="entry name" value="Oxidored_q4"/>
    <property type="match status" value="1"/>
</dbReference>
<dbReference type="PANTHER" id="PTHR11058:SF9">
    <property type="entry name" value="NADH-UBIQUINONE OXIDOREDUCTASE CHAIN 3"/>
    <property type="match status" value="1"/>
</dbReference>
<feature type="transmembrane region" description="Helical" evidence="9">
    <location>
        <begin position="6"/>
        <end position="25"/>
    </location>
</feature>
<feature type="transmembrane region" description="Helical" evidence="9">
    <location>
        <begin position="85"/>
        <end position="102"/>
    </location>
</feature>
<name>A0A343J7G0_9ANNE</name>
<keyword evidence="5 9" id="KW-0812">Transmembrane</keyword>
<keyword evidence="9" id="KW-0249">Electron transport</keyword>
<geneLocation type="mitochondrion" evidence="10"/>
<dbReference type="PANTHER" id="PTHR11058">
    <property type="entry name" value="NADH-UBIQUINONE OXIDOREDUCTASE CHAIN 3"/>
    <property type="match status" value="1"/>
</dbReference>
<keyword evidence="9" id="KW-0830">Ubiquinone</keyword>
<sequence length="113" mass="12853">MYLTLTMFLIASLFPLLIIMSTLLLNSRSMLNFEKLTPFECGFDPSSSARIPFSMRFFILAVIFLVFDIEIALLMPAPLLSLSPSIRVTLSIFFVILMLGLVHEWNEGSLEWS</sequence>
<dbReference type="EMBL" id="KY094478">
    <property type="protein sequence ID" value="ASW20410.1"/>
    <property type="molecule type" value="Genomic_DNA"/>
</dbReference>
<evidence type="ECO:0000256" key="3">
    <source>
        <dbReference type="ARBA" id="ARBA00021007"/>
    </source>
</evidence>
<dbReference type="GO" id="GO:0031966">
    <property type="term" value="C:mitochondrial membrane"/>
    <property type="evidence" value="ECO:0007669"/>
    <property type="project" value="UniProtKB-SubCell"/>
</dbReference>
<evidence type="ECO:0000256" key="8">
    <source>
        <dbReference type="ARBA" id="ARBA00049551"/>
    </source>
</evidence>
<dbReference type="GO" id="GO:0030964">
    <property type="term" value="C:NADH dehydrogenase complex"/>
    <property type="evidence" value="ECO:0007669"/>
    <property type="project" value="TreeGrafter"/>
</dbReference>
<dbReference type="Gene3D" id="1.20.58.1610">
    <property type="entry name" value="NADH:ubiquinone/plastoquinone oxidoreductase, chain 3"/>
    <property type="match status" value="1"/>
</dbReference>
<evidence type="ECO:0000256" key="1">
    <source>
        <dbReference type="ARBA" id="ARBA00004370"/>
    </source>
</evidence>
<evidence type="ECO:0000313" key="10">
    <source>
        <dbReference type="EMBL" id="ASW20410.1"/>
    </source>
</evidence>
<reference evidence="10" key="1">
    <citation type="journal article" date="2017" name="Mitochondrial DNA Part B Resour">
        <title>The complete mitogenome of nereid worm, Neanthes glandicincta (Annelida: Nereididae).</title>
        <authorList>
            <person name="Lin G.-M."/>
            <person name="Audira G."/>
            <person name="Hsiao C.-D."/>
        </authorList>
    </citation>
    <scope>NUCLEOTIDE SEQUENCE</scope>
    <source>
        <tissue evidence="10">Muscle</tissue>
    </source>
</reference>
<evidence type="ECO:0000256" key="6">
    <source>
        <dbReference type="ARBA" id="ARBA00022989"/>
    </source>
</evidence>
<evidence type="ECO:0000256" key="7">
    <source>
        <dbReference type="ARBA" id="ARBA00023136"/>
    </source>
</evidence>
<accession>A0A343J7G0</accession>
<keyword evidence="7 9" id="KW-0472">Membrane</keyword>
<keyword evidence="4 9" id="KW-0813">Transport</keyword>
<keyword evidence="6 9" id="KW-1133">Transmembrane helix</keyword>
<keyword evidence="9 10" id="KW-0496">Mitochondrion</keyword>
<keyword evidence="9" id="KW-1278">Translocase</keyword>